<proteinExistence type="predicted"/>
<protein>
    <submittedName>
        <fullName evidence="1">Uncharacterized protein</fullName>
    </submittedName>
</protein>
<organism evidence="1 2">
    <name type="scientific">Protopolystoma xenopodis</name>
    <dbReference type="NCBI Taxonomy" id="117903"/>
    <lineage>
        <taxon>Eukaryota</taxon>
        <taxon>Metazoa</taxon>
        <taxon>Spiralia</taxon>
        <taxon>Lophotrochozoa</taxon>
        <taxon>Platyhelminthes</taxon>
        <taxon>Monogenea</taxon>
        <taxon>Polyopisthocotylea</taxon>
        <taxon>Polystomatidea</taxon>
        <taxon>Polystomatidae</taxon>
        <taxon>Protopolystoma</taxon>
    </lineage>
</organism>
<comment type="caution">
    <text evidence="1">The sequence shown here is derived from an EMBL/GenBank/DDBJ whole genome shotgun (WGS) entry which is preliminary data.</text>
</comment>
<dbReference type="AlphaFoldDB" id="A0A448XSY7"/>
<gene>
    <name evidence="1" type="ORF">PXEA_LOCUS37621</name>
</gene>
<evidence type="ECO:0000313" key="1">
    <source>
        <dbReference type="EMBL" id="VEL44181.1"/>
    </source>
</evidence>
<dbReference type="PROSITE" id="PS51257">
    <property type="entry name" value="PROKAR_LIPOPROTEIN"/>
    <property type="match status" value="1"/>
</dbReference>
<sequence>MKAGSIPYFDISLRFHSSSPPSSSSCDTCSLRFLTTIPLEFELNLDNRNWQSCRPWQKIQFTVVLLAPSLHCVSVFRPNRHSSWMCTYSAYLPDRPLERTTIPA</sequence>
<name>A0A448XSY7_9PLAT</name>
<dbReference type="EMBL" id="CAAALY010291359">
    <property type="protein sequence ID" value="VEL44181.1"/>
    <property type="molecule type" value="Genomic_DNA"/>
</dbReference>
<keyword evidence="2" id="KW-1185">Reference proteome</keyword>
<dbReference type="Proteomes" id="UP000784294">
    <property type="component" value="Unassembled WGS sequence"/>
</dbReference>
<accession>A0A448XSY7</accession>
<reference evidence="1" key="1">
    <citation type="submission" date="2018-11" db="EMBL/GenBank/DDBJ databases">
        <authorList>
            <consortium name="Pathogen Informatics"/>
        </authorList>
    </citation>
    <scope>NUCLEOTIDE SEQUENCE</scope>
</reference>
<evidence type="ECO:0000313" key="2">
    <source>
        <dbReference type="Proteomes" id="UP000784294"/>
    </source>
</evidence>